<comment type="caution">
    <text evidence="1">The sequence shown here is derived from an EMBL/GenBank/DDBJ whole genome shotgun (WGS) entry which is preliminary data.</text>
</comment>
<protein>
    <submittedName>
        <fullName evidence="1">Uncharacterized protein</fullName>
    </submittedName>
</protein>
<proteinExistence type="predicted"/>
<keyword evidence="2" id="KW-1185">Reference proteome</keyword>
<dbReference type="AlphaFoldDB" id="A0A017SUA6"/>
<reference evidence="1 2" key="1">
    <citation type="submission" date="2013-05" db="EMBL/GenBank/DDBJ databases">
        <title>Genome assembly of Chondromyces apiculatus DSM 436.</title>
        <authorList>
            <person name="Sharma G."/>
            <person name="Khatri I."/>
            <person name="Kaur C."/>
            <person name="Mayilraj S."/>
            <person name="Subramanian S."/>
        </authorList>
    </citation>
    <scope>NUCLEOTIDE SEQUENCE [LARGE SCALE GENOMIC DNA]</scope>
    <source>
        <strain evidence="1 2">DSM 436</strain>
    </source>
</reference>
<dbReference type="EMBL" id="ASRX01000124">
    <property type="protein sequence ID" value="EYF00195.1"/>
    <property type="molecule type" value="Genomic_DNA"/>
</dbReference>
<organism evidence="1 2">
    <name type="scientific">Chondromyces apiculatus DSM 436</name>
    <dbReference type="NCBI Taxonomy" id="1192034"/>
    <lineage>
        <taxon>Bacteria</taxon>
        <taxon>Pseudomonadati</taxon>
        <taxon>Myxococcota</taxon>
        <taxon>Polyangia</taxon>
        <taxon>Polyangiales</taxon>
        <taxon>Polyangiaceae</taxon>
        <taxon>Chondromyces</taxon>
    </lineage>
</organism>
<name>A0A017SUA6_9BACT</name>
<dbReference type="Proteomes" id="UP000019678">
    <property type="component" value="Unassembled WGS sequence"/>
</dbReference>
<sequence>MAMGTDSAPAPVAGLTVNFSPMPRMAPPPFGRDGEGGATGAIARGEGLAPSLPPLAVPEAALGAGWTCASSLKLREFMGIASQLAV</sequence>
<evidence type="ECO:0000313" key="1">
    <source>
        <dbReference type="EMBL" id="EYF00195.1"/>
    </source>
</evidence>
<accession>A0A017SUA6</accession>
<gene>
    <name evidence="1" type="ORF">CAP_1089</name>
</gene>
<evidence type="ECO:0000313" key="2">
    <source>
        <dbReference type="Proteomes" id="UP000019678"/>
    </source>
</evidence>